<feature type="domain" description="SPRY" evidence="2">
    <location>
        <begin position="197"/>
        <end position="250"/>
    </location>
</feature>
<gene>
    <name evidence="3" type="ORF">A0H81_11261</name>
</gene>
<keyword evidence="4" id="KW-1185">Reference proteome</keyword>
<dbReference type="Pfam" id="PF00622">
    <property type="entry name" value="SPRY"/>
    <property type="match status" value="1"/>
</dbReference>
<dbReference type="InterPro" id="IPR043136">
    <property type="entry name" value="B30.2/SPRY_sf"/>
</dbReference>
<dbReference type="Gene3D" id="2.60.120.920">
    <property type="match status" value="1"/>
</dbReference>
<comment type="caution">
    <text evidence="3">The sequence shown here is derived from an EMBL/GenBank/DDBJ whole genome shotgun (WGS) entry which is preliminary data.</text>
</comment>
<dbReference type="InterPro" id="IPR003877">
    <property type="entry name" value="SPRY_dom"/>
</dbReference>
<reference evidence="3 4" key="1">
    <citation type="submission" date="2016-03" db="EMBL/GenBank/DDBJ databases">
        <title>Whole genome sequencing of Grifola frondosa 9006-11.</title>
        <authorList>
            <person name="Min B."/>
            <person name="Park H."/>
            <person name="Kim J.-G."/>
            <person name="Cho H."/>
            <person name="Oh Y.-L."/>
            <person name="Kong W.-S."/>
            <person name="Choi I.-G."/>
        </authorList>
    </citation>
    <scope>NUCLEOTIDE SEQUENCE [LARGE SCALE GENOMIC DNA]</scope>
    <source>
        <strain evidence="3 4">9006-11</strain>
    </source>
</reference>
<dbReference type="Proteomes" id="UP000092993">
    <property type="component" value="Unassembled WGS sequence"/>
</dbReference>
<organism evidence="3 4">
    <name type="scientific">Grifola frondosa</name>
    <name type="common">Maitake</name>
    <name type="synonym">Polyporus frondosus</name>
    <dbReference type="NCBI Taxonomy" id="5627"/>
    <lineage>
        <taxon>Eukaryota</taxon>
        <taxon>Fungi</taxon>
        <taxon>Dikarya</taxon>
        <taxon>Basidiomycota</taxon>
        <taxon>Agaricomycotina</taxon>
        <taxon>Agaricomycetes</taxon>
        <taxon>Polyporales</taxon>
        <taxon>Grifolaceae</taxon>
        <taxon>Grifola</taxon>
    </lineage>
</organism>
<dbReference type="AlphaFoldDB" id="A0A1C7LX80"/>
<dbReference type="InterPro" id="IPR013320">
    <property type="entry name" value="ConA-like_dom_sf"/>
</dbReference>
<evidence type="ECO:0000256" key="1">
    <source>
        <dbReference type="SAM" id="MobiDB-lite"/>
    </source>
</evidence>
<name>A0A1C7LX80_GRIFR</name>
<dbReference type="EMBL" id="LUGG01000019">
    <property type="protein sequence ID" value="OBZ68846.1"/>
    <property type="molecule type" value="Genomic_DNA"/>
</dbReference>
<protein>
    <recommendedName>
        <fullName evidence="2">SPRY domain-containing protein</fullName>
    </recommendedName>
</protein>
<evidence type="ECO:0000313" key="3">
    <source>
        <dbReference type="EMBL" id="OBZ68846.1"/>
    </source>
</evidence>
<feature type="compositionally biased region" description="Basic and acidic residues" evidence="1">
    <location>
        <begin position="9"/>
        <end position="22"/>
    </location>
</feature>
<accession>A0A1C7LX80</accession>
<evidence type="ECO:0000259" key="2">
    <source>
        <dbReference type="Pfam" id="PF00622"/>
    </source>
</evidence>
<dbReference type="SUPFAM" id="SSF49899">
    <property type="entry name" value="Concanavalin A-like lectins/glucanases"/>
    <property type="match status" value="1"/>
</dbReference>
<dbReference type="OrthoDB" id="258495at2759"/>
<feature type="region of interest" description="Disordered" evidence="1">
    <location>
        <begin position="137"/>
        <end position="168"/>
    </location>
</feature>
<evidence type="ECO:0000313" key="4">
    <source>
        <dbReference type="Proteomes" id="UP000092993"/>
    </source>
</evidence>
<proteinExistence type="predicted"/>
<sequence>MSWFKSHHNSKDKGKGRAEKLDAPPLSAPPKWEPAPEKSHTFGLYNEASEASARPRDATVPPTRRWAGVAHDPPRSALVPRDSLQLRRARRRAGVVQVKTDKDCLDTCLFSDLPYWLACTTSAASRAHTTRCSYTGWTDRRHSAPQHSLQAVPGEPLPGLEQAERGPAPRRLPQVLRGRGRRTRLHAAPHAPPVRGHIGCGYEFSTGSVFFTHNGVRLPVAFSGVFLPRTAYDVYAAIGVEGKNQFDVNFWGAVPVEGG</sequence>
<dbReference type="STRING" id="5627.A0A1C7LX80"/>
<feature type="region of interest" description="Disordered" evidence="1">
    <location>
        <begin position="1"/>
        <end position="77"/>
    </location>
</feature>